<name>A0A1I5XCX1_9GAMM</name>
<dbReference type="EMBL" id="FOXK01000010">
    <property type="protein sequence ID" value="SFQ29833.1"/>
    <property type="molecule type" value="Genomic_DNA"/>
</dbReference>
<proteinExistence type="predicted"/>
<accession>A0A1I5XCX1</accession>
<dbReference type="RefSeq" id="WP_223684050.1">
    <property type="nucleotide sequence ID" value="NZ_FOXK01000010.1"/>
</dbReference>
<evidence type="ECO:0008006" key="3">
    <source>
        <dbReference type="Google" id="ProtNLM"/>
    </source>
</evidence>
<sequence>MKRAVRKGPRNIMRSTLLVVGEGADDRAFVTHMKQLYCPRDSGISVKVEAGDGGSPGNVITHAIRKYQGKDYDRRLFLLDADLPPDDADYKRAAKEGYEIILWRPQCLEGALLDTLGEQVGEHESSQQLKARLHPRLDGRHTDACAYATLFTRQILDAGRNATVTQVRTALQPPAGN</sequence>
<keyword evidence="2" id="KW-1185">Reference proteome</keyword>
<dbReference type="Proteomes" id="UP000182025">
    <property type="component" value="Unassembled WGS sequence"/>
</dbReference>
<evidence type="ECO:0000313" key="2">
    <source>
        <dbReference type="Proteomes" id="UP000182025"/>
    </source>
</evidence>
<organism evidence="1 2">
    <name type="scientific">Ectopseudomonas toyotomiensis</name>
    <dbReference type="NCBI Taxonomy" id="554344"/>
    <lineage>
        <taxon>Bacteria</taxon>
        <taxon>Pseudomonadati</taxon>
        <taxon>Pseudomonadota</taxon>
        <taxon>Gammaproteobacteria</taxon>
        <taxon>Pseudomonadales</taxon>
        <taxon>Pseudomonadaceae</taxon>
        <taxon>Ectopseudomonas</taxon>
    </lineage>
</organism>
<dbReference type="AlphaFoldDB" id="A0A1I5XCX1"/>
<reference evidence="2" key="1">
    <citation type="submission" date="2016-10" db="EMBL/GenBank/DDBJ databases">
        <authorList>
            <person name="Varghese N."/>
            <person name="Submissions S."/>
        </authorList>
    </citation>
    <scope>NUCLEOTIDE SEQUENCE [LARGE SCALE GENOMIC DNA]</scope>
    <source>
        <strain evidence="2">JCM 15604</strain>
    </source>
</reference>
<evidence type="ECO:0000313" key="1">
    <source>
        <dbReference type="EMBL" id="SFQ29833.1"/>
    </source>
</evidence>
<protein>
    <recommendedName>
        <fullName evidence="3">RloB-like protein</fullName>
    </recommendedName>
</protein>
<gene>
    <name evidence="1" type="ORF">SAMN05216177_110160</name>
</gene>